<comment type="caution">
    <text evidence="1">The sequence shown here is derived from an EMBL/GenBank/DDBJ whole genome shotgun (WGS) entry which is preliminary data.</text>
</comment>
<gene>
    <name evidence="1" type="ORF">HNR46_001858</name>
</gene>
<evidence type="ECO:0000313" key="2">
    <source>
        <dbReference type="Proteomes" id="UP000557717"/>
    </source>
</evidence>
<protein>
    <submittedName>
        <fullName evidence="1">Uncharacterized protein</fullName>
    </submittedName>
</protein>
<dbReference type="RefSeq" id="WP_184017947.1">
    <property type="nucleotide sequence ID" value="NZ_JACHFD010000007.1"/>
</dbReference>
<proteinExistence type="predicted"/>
<reference evidence="1 2" key="1">
    <citation type="submission" date="2020-08" db="EMBL/GenBank/DDBJ databases">
        <title>Genomic Encyclopedia of Type Strains, Phase IV (KMG-IV): sequencing the most valuable type-strain genomes for metagenomic binning, comparative biology and taxonomic classification.</title>
        <authorList>
            <person name="Goeker M."/>
        </authorList>
    </citation>
    <scope>NUCLEOTIDE SEQUENCE [LARGE SCALE GENOMIC DNA]</scope>
    <source>
        <strain evidence="1 2">YC6886</strain>
    </source>
</reference>
<name>A0A840VFP3_9BACT</name>
<dbReference type="Proteomes" id="UP000557717">
    <property type="component" value="Unassembled WGS sequence"/>
</dbReference>
<accession>A0A840VFP3</accession>
<keyword evidence="2" id="KW-1185">Reference proteome</keyword>
<sequence length="137" mass="15277">MPLPQHRLAPFVAEPFRFTWRSSGFGGDCQTNGEGRESSTRHPICKVLEWQERLNGDKGLTKVQIGEAEGLSKARITQMFSLLRLPEDAQQYLASLTSPVLIKSFAIRRLMSVAKLPSTRQSEVFEGMKAGAERRAG</sequence>
<evidence type="ECO:0000313" key="1">
    <source>
        <dbReference type="EMBL" id="MBB5351621.1"/>
    </source>
</evidence>
<dbReference type="Gene3D" id="1.10.10.2830">
    <property type="match status" value="1"/>
</dbReference>
<dbReference type="SUPFAM" id="SSF109709">
    <property type="entry name" value="KorB DNA-binding domain-like"/>
    <property type="match status" value="1"/>
</dbReference>
<dbReference type="EMBL" id="JACHFD010000007">
    <property type="protein sequence ID" value="MBB5351621.1"/>
    <property type="molecule type" value="Genomic_DNA"/>
</dbReference>
<organism evidence="1 2">
    <name type="scientific">Haloferula luteola</name>
    <dbReference type="NCBI Taxonomy" id="595692"/>
    <lineage>
        <taxon>Bacteria</taxon>
        <taxon>Pseudomonadati</taxon>
        <taxon>Verrucomicrobiota</taxon>
        <taxon>Verrucomicrobiia</taxon>
        <taxon>Verrucomicrobiales</taxon>
        <taxon>Verrucomicrobiaceae</taxon>
        <taxon>Haloferula</taxon>
    </lineage>
</organism>
<dbReference type="AlphaFoldDB" id="A0A840VFP3"/>